<dbReference type="SMART" id="SM00636">
    <property type="entry name" value="Glyco_18"/>
    <property type="match status" value="1"/>
</dbReference>
<keyword evidence="4" id="KW-0804">Transcription</keyword>
<dbReference type="InterPro" id="IPR001223">
    <property type="entry name" value="Glyco_hydro18_cat"/>
</dbReference>
<dbReference type="GO" id="GO:0016798">
    <property type="term" value="F:hydrolase activity, acting on glycosyl bonds"/>
    <property type="evidence" value="ECO:0007669"/>
    <property type="project" value="UniProtKB-KW"/>
</dbReference>
<evidence type="ECO:0000256" key="6">
    <source>
        <dbReference type="ARBA" id="ARBA00023295"/>
    </source>
</evidence>
<evidence type="ECO:0000259" key="9">
    <source>
        <dbReference type="PROSITE" id="PS51910"/>
    </source>
</evidence>
<keyword evidence="11" id="KW-1185">Reference proteome</keyword>
<feature type="region of interest" description="Disordered" evidence="7">
    <location>
        <begin position="635"/>
        <end position="677"/>
    </location>
</feature>
<dbReference type="PROSITE" id="PS51519">
    <property type="entry name" value="RWP_RK"/>
    <property type="match status" value="1"/>
</dbReference>
<dbReference type="PROSITE" id="PS51910">
    <property type="entry name" value="GH18_2"/>
    <property type="match status" value="1"/>
</dbReference>
<dbReference type="InterPro" id="IPR011583">
    <property type="entry name" value="Chitinase_II/V-like_cat"/>
</dbReference>
<evidence type="ECO:0000256" key="1">
    <source>
        <dbReference type="ARBA" id="ARBA00022801"/>
    </source>
</evidence>
<evidence type="ECO:0000256" key="7">
    <source>
        <dbReference type="SAM" id="MobiDB-lite"/>
    </source>
</evidence>
<dbReference type="PANTHER" id="PTHR46290:SF1">
    <property type="entry name" value="DI-N-ACETYLCHITOBIASE"/>
    <property type="match status" value="1"/>
</dbReference>
<accession>A0AAV2YMZ0</accession>
<organism evidence="10 11">
    <name type="scientific">Lagenidium giganteum</name>
    <dbReference type="NCBI Taxonomy" id="4803"/>
    <lineage>
        <taxon>Eukaryota</taxon>
        <taxon>Sar</taxon>
        <taxon>Stramenopiles</taxon>
        <taxon>Oomycota</taxon>
        <taxon>Peronosporomycetes</taxon>
        <taxon>Pythiales</taxon>
        <taxon>Pythiaceae</taxon>
    </lineage>
</organism>
<evidence type="ECO:0000313" key="11">
    <source>
        <dbReference type="Proteomes" id="UP001146120"/>
    </source>
</evidence>
<dbReference type="EMBL" id="DAKRPA010000215">
    <property type="protein sequence ID" value="DAZ95163.1"/>
    <property type="molecule type" value="Genomic_DNA"/>
</dbReference>
<feature type="compositionally biased region" description="Acidic residues" evidence="7">
    <location>
        <begin position="653"/>
        <end position="665"/>
    </location>
</feature>
<dbReference type="Proteomes" id="UP001146120">
    <property type="component" value="Unassembled WGS sequence"/>
</dbReference>
<feature type="domain" description="RWP-RK" evidence="8">
    <location>
        <begin position="533"/>
        <end position="619"/>
    </location>
</feature>
<name>A0AAV2YMZ0_9STRA</name>
<sequence>AGAEQRNIDMKASRAALALAVLVARATGDGRGADYEALAGRSLAHWLNEFELAALQRCPCGSEELCLPVHWKQRVKKKELFAFSITNTSQWQHYDWEHLTTVAWNEDKDLLCHAHKHGVRVVIKHNFDDVNAICKESARQVWIEETYERIVKNHADGVNIDTEKAMRGEQSACLTQLVRELRTYLNGKPFTENAQISFDVPWAPRGVDGRYYDWSGLAEVVDVLFVMSYDMRSQVYYQCVAGANSPAALVRQGVEEFLYGQRIDPQKLVLGLPWYGYKYDCQGEVSATRICAIDVMPFFGAPCSDAAGSQVDFRDIMKLQQRLPEVALSWDNMTQTPFLTYTDVSNAEHHRQLWYDDARSLAIKVALVHDLGLGGVGMWNADSLDYDFSSAVAEQQTKLMWATLASALTASKNARVVSAATTDSAVSVALRPRKGMRRAKEDAAGRGSVIAHSTACLPTVKDPLRGSEQEAATTTSILMSFSADARAPSPGVAFSNAKVASAPSVASLTASYPLQFKIDSHDYLLSPSASSLMLNASASPSKKPMQLPAPCNFEALSLHFHLPLKIAAEKFGVRATAFKKRCRAIGIRHWPYRKVRSLKRSLQELARCKDQGVLNDKQQSQYTNFQRQLDKLLSPETYGIDPNQRSVSTLHFDDEDDNDSGDEDSLGSPPSSPQCQGNVADREHHVLGGSRMQLAQLMANAELCAMANPVHVADGTSSMDLPSVSVRFAPASTFDAYDHLLHEYKQDFSFSMEEFGQDEYALHGYNDEHDDYSEIFFQASAISRSPSRNTDDQEGATSNTVFEDDVFQQISPDYGCLV</sequence>
<evidence type="ECO:0000313" key="10">
    <source>
        <dbReference type="EMBL" id="DAZ95163.1"/>
    </source>
</evidence>
<feature type="domain" description="GH18" evidence="9">
    <location>
        <begin position="62"/>
        <end position="399"/>
    </location>
</feature>
<evidence type="ECO:0000256" key="2">
    <source>
        <dbReference type="ARBA" id="ARBA00023015"/>
    </source>
</evidence>
<reference evidence="10" key="2">
    <citation type="journal article" date="2023" name="Microbiol Resour">
        <title>Decontamination and Annotation of the Draft Genome Sequence of the Oomycete Lagenidium giganteum ARSEF 373.</title>
        <authorList>
            <person name="Morgan W.R."/>
            <person name="Tartar A."/>
        </authorList>
    </citation>
    <scope>NUCLEOTIDE SEQUENCE</scope>
    <source>
        <strain evidence="10">ARSEF 373</strain>
    </source>
</reference>
<keyword evidence="1" id="KW-0378">Hydrolase</keyword>
<comment type="caution">
    <text evidence="10">The sequence shown here is derived from an EMBL/GenBank/DDBJ whole genome shotgun (WGS) entry which is preliminary data.</text>
</comment>
<evidence type="ECO:0000259" key="8">
    <source>
        <dbReference type="PROSITE" id="PS51519"/>
    </source>
</evidence>
<dbReference type="SUPFAM" id="SSF51445">
    <property type="entry name" value="(Trans)glycosidases"/>
    <property type="match status" value="1"/>
</dbReference>
<evidence type="ECO:0008006" key="12">
    <source>
        <dbReference type="Google" id="ProtNLM"/>
    </source>
</evidence>
<keyword evidence="3" id="KW-0238">DNA-binding</keyword>
<evidence type="ECO:0000256" key="4">
    <source>
        <dbReference type="ARBA" id="ARBA00023163"/>
    </source>
</evidence>
<dbReference type="AlphaFoldDB" id="A0AAV2YMZ0"/>
<feature type="non-terminal residue" evidence="10">
    <location>
        <position position="1"/>
    </location>
</feature>
<protein>
    <recommendedName>
        <fullName evidence="12">GH18 domain-containing protein</fullName>
    </recommendedName>
</protein>
<proteinExistence type="predicted"/>
<dbReference type="GO" id="GO:0009313">
    <property type="term" value="P:oligosaccharide catabolic process"/>
    <property type="evidence" value="ECO:0007669"/>
    <property type="project" value="TreeGrafter"/>
</dbReference>
<dbReference type="Gene3D" id="3.10.50.10">
    <property type="match status" value="1"/>
</dbReference>
<dbReference type="InterPro" id="IPR017853">
    <property type="entry name" value="GH"/>
</dbReference>
<dbReference type="InterPro" id="IPR003035">
    <property type="entry name" value="RWP-RK_dom"/>
</dbReference>
<evidence type="ECO:0000256" key="3">
    <source>
        <dbReference type="ARBA" id="ARBA00023125"/>
    </source>
</evidence>
<dbReference type="GO" id="GO:0005615">
    <property type="term" value="C:extracellular space"/>
    <property type="evidence" value="ECO:0007669"/>
    <property type="project" value="TreeGrafter"/>
</dbReference>
<dbReference type="PANTHER" id="PTHR46290">
    <property type="entry name" value="DI-N-ACETYLCHITOBIASE"/>
    <property type="match status" value="1"/>
</dbReference>
<gene>
    <name evidence="10" type="ORF">N0F65_012417</name>
</gene>
<dbReference type="Pfam" id="PF00704">
    <property type="entry name" value="Glyco_hydro_18"/>
    <property type="match status" value="1"/>
</dbReference>
<dbReference type="InterPro" id="IPR051887">
    <property type="entry name" value="GH18_Domain-Containing"/>
</dbReference>
<dbReference type="GO" id="GO:0003677">
    <property type="term" value="F:DNA binding"/>
    <property type="evidence" value="ECO:0007669"/>
    <property type="project" value="UniProtKB-KW"/>
</dbReference>
<reference evidence="10" key="1">
    <citation type="submission" date="2022-11" db="EMBL/GenBank/DDBJ databases">
        <authorList>
            <person name="Morgan W.R."/>
            <person name="Tartar A."/>
        </authorList>
    </citation>
    <scope>NUCLEOTIDE SEQUENCE</scope>
    <source>
        <strain evidence="10">ARSEF 373</strain>
    </source>
</reference>
<keyword evidence="5" id="KW-0539">Nucleus</keyword>
<dbReference type="Gene3D" id="3.20.20.80">
    <property type="entry name" value="Glycosidases"/>
    <property type="match status" value="1"/>
</dbReference>
<dbReference type="Pfam" id="PF02042">
    <property type="entry name" value="RWP-RK"/>
    <property type="match status" value="1"/>
</dbReference>
<evidence type="ECO:0000256" key="5">
    <source>
        <dbReference type="ARBA" id="ARBA00023242"/>
    </source>
</evidence>
<dbReference type="InterPro" id="IPR029070">
    <property type="entry name" value="Chitinase_insertion_sf"/>
</dbReference>
<dbReference type="GO" id="GO:0008061">
    <property type="term" value="F:chitin binding"/>
    <property type="evidence" value="ECO:0007669"/>
    <property type="project" value="InterPro"/>
</dbReference>
<keyword evidence="2" id="KW-0805">Transcription regulation</keyword>
<keyword evidence="6" id="KW-0326">Glycosidase</keyword>